<evidence type="ECO:0000313" key="1">
    <source>
        <dbReference type="EMBL" id="KAK3916957.1"/>
    </source>
</evidence>
<reference evidence="1" key="2">
    <citation type="journal article" date="2023" name="BMC Genomics">
        <title>Pest status, molecular evolution, and epigenetic factors derived from the genome assembly of Frankliniella fusca, a thysanopteran phytovirus vector.</title>
        <authorList>
            <person name="Catto M.A."/>
            <person name="Labadie P.E."/>
            <person name="Jacobson A.L."/>
            <person name="Kennedy G.G."/>
            <person name="Srinivasan R."/>
            <person name="Hunt B.G."/>
        </authorList>
    </citation>
    <scope>NUCLEOTIDE SEQUENCE</scope>
    <source>
        <strain evidence="1">PL_HMW_Pooled</strain>
    </source>
</reference>
<keyword evidence="2" id="KW-1185">Reference proteome</keyword>
<evidence type="ECO:0000313" key="2">
    <source>
        <dbReference type="Proteomes" id="UP001219518"/>
    </source>
</evidence>
<gene>
    <name evidence="1" type="ORF">KUF71_026002</name>
</gene>
<dbReference type="Proteomes" id="UP001219518">
    <property type="component" value="Unassembled WGS sequence"/>
</dbReference>
<comment type="caution">
    <text evidence="1">The sequence shown here is derived from an EMBL/GenBank/DDBJ whole genome shotgun (WGS) entry which is preliminary data.</text>
</comment>
<feature type="non-terminal residue" evidence="1">
    <location>
        <position position="334"/>
    </location>
</feature>
<dbReference type="GO" id="GO:0016853">
    <property type="term" value="F:isomerase activity"/>
    <property type="evidence" value="ECO:0007669"/>
    <property type="project" value="UniProtKB-KW"/>
</dbReference>
<sequence>MGSLEGVVSTSTPWNGLITCPTDHGASGNAEIEFTRACNLPGPFPAVAQVLTALEQFWSGLLRETRWKPFPTHQPERPSRGSSASATSPLAAAASSAPAASAACLCVGVRVGCRSYCIEGGDESCKSLIGLIPIYHVLRCCRDILVANFCCLERPQFLVWGLQGELEVKPSLQLMHGAIQGGWCGVGECKGCLLIMQSLNEHFYHCFLDVFLVIGRHEGSSGLLYFKISSAWVAFPRVTGAAIERWDFHLLLYKADMGPFVSLRRKVFPVPGHLIAGTPLKFRSVHHQRTVHRVRGDVQSHYVAAVSLTIPGRGLGHGLDGLLDVTGDGRARGR</sequence>
<dbReference type="EMBL" id="JAHWGI010000644">
    <property type="protein sequence ID" value="KAK3916957.1"/>
    <property type="molecule type" value="Genomic_DNA"/>
</dbReference>
<organism evidence="1 2">
    <name type="scientific">Frankliniella fusca</name>
    <dbReference type="NCBI Taxonomy" id="407009"/>
    <lineage>
        <taxon>Eukaryota</taxon>
        <taxon>Metazoa</taxon>
        <taxon>Ecdysozoa</taxon>
        <taxon>Arthropoda</taxon>
        <taxon>Hexapoda</taxon>
        <taxon>Insecta</taxon>
        <taxon>Pterygota</taxon>
        <taxon>Neoptera</taxon>
        <taxon>Paraneoptera</taxon>
        <taxon>Thysanoptera</taxon>
        <taxon>Terebrantia</taxon>
        <taxon>Thripoidea</taxon>
        <taxon>Thripidae</taxon>
        <taxon>Frankliniella</taxon>
    </lineage>
</organism>
<accession>A0AAE1LG88</accession>
<name>A0AAE1LG88_9NEOP</name>
<dbReference type="AlphaFoldDB" id="A0AAE1LG88"/>
<keyword evidence="1" id="KW-0413">Isomerase</keyword>
<reference evidence="1" key="1">
    <citation type="submission" date="2021-07" db="EMBL/GenBank/DDBJ databases">
        <authorList>
            <person name="Catto M.A."/>
            <person name="Jacobson A."/>
            <person name="Kennedy G."/>
            <person name="Labadie P."/>
            <person name="Hunt B.G."/>
            <person name="Srinivasan R."/>
        </authorList>
    </citation>
    <scope>NUCLEOTIDE SEQUENCE</scope>
    <source>
        <strain evidence="1">PL_HMW_Pooled</strain>
        <tissue evidence="1">Head</tissue>
    </source>
</reference>
<protein>
    <submittedName>
        <fullName evidence="1">Xylose isomerase</fullName>
    </submittedName>
</protein>
<proteinExistence type="predicted"/>